<dbReference type="InterPro" id="IPR011613">
    <property type="entry name" value="GH15-like"/>
</dbReference>
<dbReference type="GO" id="GO:0004339">
    <property type="term" value="F:glucan 1,4-alpha-glucosidase activity"/>
    <property type="evidence" value="ECO:0007669"/>
    <property type="project" value="UniProtKB-EC"/>
</dbReference>
<evidence type="ECO:0000313" key="11">
    <source>
        <dbReference type="Proteomes" id="UP000242180"/>
    </source>
</evidence>
<dbReference type="AlphaFoldDB" id="A0A1X2HEW2"/>
<comment type="caution">
    <text evidence="10">The sequence shown here is derived from an EMBL/GenBank/DDBJ whole genome shotgun (WGS) entry which is preliminary data.</text>
</comment>
<dbReference type="InterPro" id="IPR005036">
    <property type="entry name" value="CBM21_dom"/>
</dbReference>
<dbReference type="SUPFAM" id="SSF48208">
    <property type="entry name" value="Six-hairpin glycosidases"/>
    <property type="match status" value="1"/>
</dbReference>
<dbReference type="InParanoid" id="A0A1X2HEW2"/>
<feature type="region of interest" description="Disordered" evidence="8">
    <location>
        <begin position="115"/>
        <end position="159"/>
    </location>
</feature>
<dbReference type="OrthoDB" id="6123450at2759"/>
<evidence type="ECO:0000256" key="8">
    <source>
        <dbReference type="SAM" id="MobiDB-lite"/>
    </source>
</evidence>
<evidence type="ECO:0000256" key="3">
    <source>
        <dbReference type="ARBA" id="ARBA00012593"/>
    </source>
</evidence>
<dbReference type="PANTHER" id="PTHR31616">
    <property type="entry name" value="TREHALASE"/>
    <property type="match status" value="1"/>
</dbReference>
<protein>
    <recommendedName>
        <fullName evidence="3">glucan 1,4-alpha-glucosidase</fullName>
        <ecNumber evidence="3">3.2.1.3</ecNumber>
    </recommendedName>
</protein>
<accession>A0A1X2HEW2</accession>
<dbReference type="Gene3D" id="1.50.10.10">
    <property type="match status" value="1"/>
</dbReference>
<sequence length="598" mass="64097">MTLQVALTATVPTTQVQLDDYTYSDDTFAGKIYVQNIDYTKLVTVVYSDASGDWNNNGNTISASYSESISGTNYEYWEFSGTIGSGGISQFYIKYEVDGTTYYDNNSENNYDVASTTSTTTAATTTATATTTTTTGGSTATKTTTTTGPTSTATSSSGVPTGNTTITSWVKSQKDISWSTLLTSVNPSGASAGFIAASLSTSNPDYYYAWTRDSALVARTMVNMYNTTEAGSSSLLGQLQDYVKFQINAMGESTVCNCLGEPKFNPDGSSYTGAWGRPQNDGPAERASTFILFADSYIAQGGELSYVTDTLAPAIYKDLDYVVSTWDSTCFDLWEEVQGKHILSVMRRALKDGISFASRLGSTTDSSSWSSTVSSIESALTTFFSSSNNYITTVENFQSGVSKAGYDVSVLLAANVAGMSDGFYTPGSDEILATAVAIEKQFANLYGINSNKASYLGNAIGRYPEDTYNGNGNSQGNPWFIGTVAYAELYYRAILEWQSKSVVEVNSVNLDFFSKFDSSAAVGTTYTPGTSAFESMIQNVALAADEFFSTVKNYAATNGSMSEQFNRDTGALEGARDLTWSHSAFITASRAKLGSPVY</sequence>
<dbReference type="Gene3D" id="2.60.40.2440">
    <property type="entry name" value="Carbohydrate binding type-21 domain"/>
    <property type="match status" value="1"/>
</dbReference>
<evidence type="ECO:0000256" key="2">
    <source>
        <dbReference type="ARBA" id="ARBA00006188"/>
    </source>
</evidence>
<name>A0A1X2HEW2_SYNRA</name>
<dbReference type="InterPro" id="IPR012341">
    <property type="entry name" value="6hp_glycosidase-like_sf"/>
</dbReference>
<dbReference type="GO" id="GO:0000324">
    <property type="term" value="C:fungal-type vacuole"/>
    <property type="evidence" value="ECO:0007669"/>
    <property type="project" value="TreeGrafter"/>
</dbReference>
<evidence type="ECO:0000256" key="7">
    <source>
        <dbReference type="ARBA" id="ARBA00023326"/>
    </source>
</evidence>
<dbReference type="Proteomes" id="UP000242180">
    <property type="component" value="Unassembled WGS sequence"/>
</dbReference>
<dbReference type="GO" id="GO:0000272">
    <property type="term" value="P:polysaccharide catabolic process"/>
    <property type="evidence" value="ECO:0007669"/>
    <property type="project" value="UniProtKB-KW"/>
</dbReference>
<dbReference type="PANTHER" id="PTHR31616:SF9">
    <property type="entry name" value="GLUCOAMYLASE, INTRACELLULAR SPORULATION-SPECIFIC"/>
    <property type="match status" value="1"/>
</dbReference>
<evidence type="ECO:0000256" key="5">
    <source>
        <dbReference type="ARBA" id="ARBA00023277"/>
    </source>
</evidence>
<evidence type="ECO:0000256" key="1">
    <source>
        <dbReference type="ARBA" id="ARBA00001863"/>
    </source>
</evidence>
<dbReference type="InterPro" id="IPR038175">
    <property type="entry name" value="CBM21_dom_sf"/>
</dbReference>
<dbReference type="Pfam" id="PF03370">
    <property type="entry name" value="CBM_21"/>
    <property type="match status" value="1"/>
</dbReference>
<gene>
    <name evidence="10" type="ORF">BCR43DRAFT_513870</name>
</gene>
<feature type="compositionally biased region" description="Low complexity" evidence="8">
    <location>
        <begin position="115"/>
        <end position="158"/>
    </location>
</feature>
<feature type="domain" description="CBM21" evidence="9">
    <location>
        <begin position="8"/>
        <end position="114"/>
    </location>
</feature>
<evidence type="ECO:0000259" key="9">
    <source>
        <dbReference type="PROSITE" id="PS51159"/>
    </source>
</evidence>
<dbReference type="STRING" id="13706.A0A1X2HEW2"/>
<comment type="similarity">
    <text evidence="2">Belongs to the glycosyl hydrolase 15 family.</text>
</comment>
<dbReference type="PROSITE" id="PS51159">
    <property type="entry name" value="CBM21"/>
    <property type="match status" value="1"/>
</dbReference>
<evidence type="ECO:0000313" key="10">
    <source>
        <dbReference type="EMBL" id="ORY97459.1"/>
    </source>
</evidence>
<dbReference type="PRINTS" id="PR00736">
    <property type="entry name" value="GLHYDRLASE15"/>
</dbReference>
<evidence type="ECO:0000256" key="4">
    <source>
        <dbReference type="ARBA" id="ARBA00022801"/>
    </source>
</evidence>
<keyword evidence="7" id="KW-0624">Polysaccharide degradation</keyword>
<comment type="catalytic activity">
    <reaction evidence="1">
        <text>Hydrolysis of terminal (1-&gt;4)-linked alpha-D-glucose residues successively from non-reducing ends of the chains with release of beta-D-glucose.</text>
        <dbReference type="EC" id="3.2.1.3"/>
    </reaction>
</comment>
<organism evidence="10 11">
    <name type="scientific">Syncephalastrum racemosum</name>
    <name type="common">Filamentous fungus</name>
    <dbReference type="NCBI Taxonomy" id="13706"/>
    <lineage>
        <taxon>Eukaryota</taxon>
        <taxon>Fungi</taxon>
        <taxon>Fungi incertae sedis</taxon>
        <taxon>Mucoromycota</taxon>
        <taxon>Mucoromycotina</taxon>
        <taxon>Mucoromycetes</taxon>
        <taxon>Mucorales</taxon>
        <taxon>Syncephalastraceae</taxon>
        <taxon>Syncephalastrum</taxon>
    </lineage>
</organism>
<keyword evidence="6" id="KW-0326">Glycosidase</keyword>
<reference evidence="10 11" key="1">
    <citation type="submission" date="2016-07" db="EMBL/GenBank/DDBJ databases">
        <title>Pervasive Adenine N6-methylation of Active Genes in Fungi.</title>
        <authorList>
            <consortium name="DOE Joint Genome Institute"/>
            <person name="Mondo S.J."/>
            <person name="Dannebaum R.O."/>
            <person name="Kuo R.C."/>
            <person name="Labutti K."/>
            <person name="Haridas S."/>
            <person name="Kuo A."/>
            <person name="Salamov A."/>
            <person name="Ahrendt S.R."/>
            <person name="Lipzen A."/>
            <person name="Sullivan W."/>
            <person name="Andreopoulos W.B."/>
            <person name="Clum A."/>
            <person name="Lindquist E."/>
            <person name="Daum C."/>
            <person name="Ramamoorthy G.K."/>
            <person name="Gryganskyi A."/>
            <person name="Culley D."/>
            <person name="Magnuson J.K."/>
            <person name="James T.Y."/>
            <person name="O'Malley M.A."/>
            <person name="Stajich J.E."/>
            <person name="Spatafora J.W."/>
            <person name="Visel A."/>
            <person name="Grigoriev I.V."/>
        </authorList>
    </citation>
    <scope>NUCLEOTIDE SEQUENCE [LARGE SCALE GENOMIC DNA]</scope>
    <source>
        <strain evidence="10 11">NRRL 2496</strain>
    </source>
</reference>
<dbReference type="InterPro" id="IPR000165">
    <property type="entry name" value="Glucoamylase"/>
</dbReference>
<dbReference type="OMA" id="YAAVYQW"/>
<dbReference type="Pfam" id="PF00723">
    <property type="entry name" value="Glyco_hydro_15"/>
    <property type="match status" value="1"/>
</dbReference>
<keyword evidence="4" id="KW-0378">Hydrolase</keyword>
<evidence type="ECO:0000256" key="6">
    <source>
        <dbReference type="ARBA" id="ARBA00023295"/>
    </source>
</evidence>
<proteinExistence type="inferred from homology"/>
<keyword evidence="5" id="KW-0119">Carbohydrate metabolism</keyword>
<keyword evidence="11" id="KW-1185">Reference proteome</keyword>
<dbReference type="EC" id="3.2.1.3" evidence="3"/>
<dbReference type="FunCoup" id="A0A1X2HEW2">
    <property type="interactions" value="80"/>
</dbReference>
<dbReference type="InterPro" id="IPR008928">
    <property type="entry name" value="6-hairpin_glycosidase_sf"/>
</dbReference>
<dbReference type="EMBL" id="MCGN01000004">
    <property type="protein sequence ID" value="ORY97459.1"/>
    <property type="molecule type" value="Genomic_DNA"/>
</dbReference>